<feature type="region of interest" description="Disordered" evidence="1">
    <location>
        <begin position="1"/>
        <end position="24"/>
    </location>
</feature>
<dbReference type="InterPro" id="IPR000210">
    <property type="entry name" value="BTB/POZ_dom"/>
</dbReference>
<proteinExistence type="predicted"/>
<dbReference type="Pfam" id="PF00651">
    <property type="entry name" value="BTB"/>
    <property type="match status" value="1"/>
</dbReference>
<reference evidence="3" key="1">
    <citation type="submission" date="2020-11" db="EMBL/GenBank/DDBJ databases">
        <authorList>
            <consortium name="DOE Joint Genome Institute"/>
            <person name="Ahrendt S."/>
            <person name="Riley R."/>
            <person name="Andreopoulos W."/>
            <person name="LaButti K."/>
            <person name="Pangilinan J."/>
            <person name="Ruiz-duenas F.J."/>
            <person name="Barrasa J.M."/>
            <person name="Sanchez-Garcia M."/>
            <person name="Camarero S."/>
            <person name="Miyauchi S."/>
            <person name="Serrano A."/>
            <person name="Linde D."/>
            <person name="Babiker R."/>
            <person name="Drula E."/>
            <person name="Ayuso-Fernandez I."/>
            <person name="Pacheco R."/>
            <person name="Padilla G."/>
            <person name="Ferreira P."/>
            <person name="Barriuso J."/>
            <person name="Kellner H."/>
            <person name="Castanera R."/>
            <person name="Alfaro M."/>
            <person name="Ramirez L."/>
            <person name="Pisabarro A.G."/>
            <person name="Kuo A."/>
            <person name="Tritt A."/>
            <person name="Lipzen A."/>
            <person name="He G."/>
            <person name="Yan M."/>
            <person name="Ng V."/>
            <person name="Cullen D."/>
            <person name="Martin F."/>
            <person name="Rosso M.-N."/>
            <person name="Henrissat B."/>
            <person name="Hibbett D."/>
            <person name="Martinez A.T."/>
            <person name="Grigoriev I.V."/>
        </authorList>
    </citation>
    <scope>NUCLEOTIDE SEQUENCE</scope>
    <source>
        <strain evidence="3">AH 44721</strain>
    </source>
</reference>
<feature type="compositionally biased region" description="Polar residues" evidence="1">
    <location>
        <begin position="1"/>
        <end position="11"/>
    </location>
</feature>
<dbReference type="OrthoDB" id="3217871at2759"/>
<evidence type="ECO:0000259" key="2">
    <source>
        <dbReference type="PROSITE" id="PS50097"/>
    </source>
</evidence>
<evidence type="ECO:0000313" key="3">
    <source>
        <dbReference type="EMBL" id="KAF8887869.1"/>
    </source>
</evidence>
<dbReference type="SUPFAM" id="SSF54695">
    <property type="entry name" value="POZ domain"/>
    <property type="match status" value="1"/>
</dbReference>
<dbReference type="AlphaFoldDB" id="A0A9P5NI21"/>
<dbReference type="InterPro" id="IPR011333">
    <property type="entry name" value="SKP1/BTB/POZ_sf"/>
</dbReference>
<dbReference type="Gene3D" id="3.30.710.10">
    <property type="entry name" value="Potassium Channel Kv1.1, Chain A"/>
    <property type="match status" value="1"/>
</dbReference>
<sequence length="348" mass="39112">MSSTGQDSEINNAAPGYPPTTTSLAEPSKVVRSHIWFDDGSIVLQVENTQFRVHRAILSKHSEILEGLFTVPQPKDQPLVEGCAIVQFPDKAEDWEGLLSYIYEGLTKYHELDNLPIQYFVSILRLGNKYFVKAALDRCMANLKYNFALTESVWDATFHPAEKEEAKKELKDWYSERVIDILNISEELKIRTILPTAYLLGLLSLTLATRVLTEMESQDDIVCGRTRKDGTHAQLDNSIKLTLLRARDTMAAEFHPRLFNWILHSTHTIPCTECQSASACRESRANLFKKMFADFRISVHIATTLAPWDNSYAQGLCMNCTAAANIAFNAAHSRMRGGQAYGNGTGFP</sequence>
<evidence type="ECO:0000256" key="1">
    <source>
        <dbReference type="SAM" id="MobiDB-lite"/>
    </source>
</evidence>
<feature type="domain" description="BTB" evidence="2">
    <location>
        <begin position="40"/>
        <end position="111"/>
    </location>
</feature>
<accession>A0A9P5NI21</accession>
<keyword evidence="4" id="KW-1185">Reference proteome</keyword>
<dbReference type="PROSITE" id="PS50097">
    <property type="entry name" value="BTB"/>
    <property type="match status" value="1"/>
</dbReference>
<protein>
    <recommendedName>
        <fullName evidence="2">BTB domain-containing protein</fullName>
    </recommendedName>
</protein>
<dbReference type="CDD" id="cd18186">
    <property type="entry name" value="BTB_POZ_ZBTB_KLHL-like"/>
    <property type="match status" value="1"/>
</dbReference>
<comment type="caution">
    <text evidence="3">The sequence shown here is derived from an EMBL/GenBank/DDBJ whole genome shotgun (WGS) entry which is preliminary data.</text>
</comment>
<evidence type="ECO:0000313" key="4">
    <source>
        <dbReference type="Proteomes" id="UP000724874"/>
    </source>
</evidence>
<dbReference type="Proteomes" id="UP000724874">
    <property type="component" value="Unassembled WGS sequence"/>
</dbReference>
<gene>
    <name evidence="3" type="ORF">CPB84DRAFT_1946279</name>
</gene>
<dbReference type="EMBL" id="JADNYJ010000088">
    <property type="protein sequence ID" value="KAF8887869.1"/>
    <property type="molecule type" value="Genomic_DNA"/>
</dbReference>
<dbReference type="SMART" id="SM00225">
    <property type="entry name" value="BTB"/>
    <property type="match status" value="1"/>
</dbReference>
<organism evidence="3 4">
    <name type="scientific">Gymnopilus junonius</name>
    <name type="common">Spectacular rustgill mushroom</name>
    <name type="synonym">Gymnopilus spectabilis subsp. junonius</name>
    <dbReference type="NCBI Taxonomy" id="109634"/>
    <lineage>
        <taxon>Eukaryota</taxon>
        <taxon>Fungi</taxon>
        <taxon>Dikarya</taxon>
        <taxon>Basidiomycota</taxon>
        <taxon>Agaricomycotina</taxon>
        <taxon>Agaricomycetes</taxon>
        <taxon>Agaricomycetidae</taxon>
        <taxon>Agaricales</taxon>
        <taxon>Agaricineae</taxon>
        <taxon>Hymenogastraceae</taxon>
        <taxon>Gymnopilus</taxon>
    </lineage>
</organism>
<name>A0A9P5NI21_GYMJU</name>